<name>A0A803MKT0_CHEQI</name>
<dbReference type="OMA" id="PGNIEYP"/>
<evidence type="ECO:0000256" key="1">
    <source>
        <dbReference type="ARBA" id="ARBA00008834"/>
    </source>
</evidence>
<dbReference type="InterPro" id="IPR000743">
    <property type="entry name" value="Glyco_hydro_28"/>
</dbReference>
<evidence type="ECO:0000256" key="2">
    <source>
        <dbReference type="ARBA" id="ARBA00022801"/>
    </source>
</evidence>
<sequence length="920" mass="100727">MKLQFLFKGFKIMSPKYSLVKAGVLYNVAIWVLLMSAIRGSEGKLVKRHPTISYRAVNCRKHSAFITEFGAKGDGKTLNTKSFKSAIKHLSKFAPDGGAQLIIPPGRWLTGSFSLISHFTLYLHKDAVVLASQDEKDWPILPPLPSYGKGRDAPAGRYQGLISGTNLTDVVITGANGTIDGQGEAWWTKFRSNKLTETRPHMIELMYSNGVQISDITLLNAPFWNVHPVYCRDVIISGLTILAPTHSPNTDGIDPDSCSNVRIENNYIVSGDDCIAIKSGWDEYGNRFNMPTQHVIIRYLTCISPTSATIALGSEMSGGIRNVRAEHITAIDTESGIRIKSSPGRGAFVKDIFVRKMTMKTMKYVFWMTGYYGAHPDPYFNPRALPTIKNINYMDMVAENVSMPGYMEGIKGDVFKGICMSNVTIGLASKPMEMLWNCTNVEGVTNRVMPRPCGLLREDKKVVECPFPEDRLPIEEVELKNCVAPLAAYEVVLAFLSVIVLLSINLVECRTLRVLEDGVPKGCRKHGAFLTDFGGVGDGKTSNTKAFRSAIASLSKYASDGGAELIVPPGKWLTGSFNLTSSFTLYLDKDAVLIASQDESEWPVLPPLPSYGKGRDAPAGRYASLIFGTNLTDVVITVQIFNLTLLNSPSWNVHPIYSSNVIVQGLTILAPVDSPNTDGINPDSCTNVRIEDSYIVSGDDCIAIKSGWDQYGIKFGMPTQHVNIRRITCISPDSATIALGSEMSGGIQDVRAEQITAINTESGVRIKTAPGRGAFVKDIFVKGMTLSTMKYVFWMTGDYGSHPDPGFDPKALPIISGINYQDVTAVDVQMSGNLAGIENDKFTGICLSNVTIFLAEKHYKVQWNCTNIEGVTSGVNPQACDLLPDKQPGKVVPCPFPTDKLPIDDVELKICTVRPKPPRY</sequence>
<dbReference type="AlphaFoldDB" id="A0A803MKT0"/>
<accession>A0A803MKT0</accession>
<keyword evidence="2 4" id="KW-0378">Hydrolase</keyword>
<dbReference type="InterPro" id="IPR012334">
    <property type="entry name" value="Pectin_lyas_fold"/>
</dbReference>
<evidence type="ECO:0000313" key="5">
    <source>
        <dbReference type="EnsemblPlants" id="AUR62031421-RA:cds"/>
    </source>
</evidence>
<dbReference type="SUPFAM" id="SSF51126">
    <property type="entry name" value="Pectin lyase-like"/>
    <property type="match status" value="2"/>
</dbReference>
<dbReference type="SMART" id="SM00710">
    <property type="entry name" value="PbH1"/>
    <property type="match status" value="6"/>
</dbReference>
<protein>
    <recommendedName>
        <fullName evidence="7">Polygalacturonase</fullName>
    </recommendedName>
</protein>
<dbReference type="PANTHER" id="PTHR31339">
    <property type="entry name" value="PECTIN LYASE-RELATED"/>
    <property type="match status" value="1"/>
</dbReference>
<evidence type="ECO:0000313" key="6">
    <source>
        <dbReference type="Proteomes" id="UP000596660"/>
    </source>
</evidence>
<dbReference type="EnsemblPlants" id="AUR62031421-RA">
    <property type="protein sequence ID" value="AUR62031421-RA:cds"/>
    <property type="gene ID" value="AUR62031421"/>
</dbReference>
<organism evidence="5 6">
    <name type="scientific">Chenopodium quinoa</name>
    <name type="common">Quinoa</name>
    <dbReference type="NCBI Taxonomy" id="63459"/>
    <lineage>
        <taxon>Eukaryota</taxon>
        <taxon>Viridiplantae</taxon>
        <taxon>Streptophyta</taxon>
        <taxon>Embryophyta</taxon>
        <taxon>Tracheophyta</taxon>
        <taxon>Spermatophyta</taxon>
        <taxon>Magnoliopsida</taxon>
        <taxon>eudicotyledons</taxon>
        <taxon>Gunneridae</taxon>
        <taxon>Pentapetalae</taxon>
        <taxon>Caryophyllales</taxon>
        <taxon>Chenopodiaceae</taxon>
        <taxon>Chenopodioideae</taxon>
        <taxon>Atripliceae</taxon>
        <taxon>Chenopodium</taxon>
    </lineage>
</organism>
<dbReference type="InterPro" id="IPR051801">
    <property type="entry name" value="GH28_Enzymes"/>
</dbReference>
<evidence type="ECO:0000256" key="3">
    <source>
        <dbReference type="ARBA" id="ARBA00023295"/>
    </source>
</evidence>
<reference evidence="5" key="1">
    <citation type="journal article" date="2017" name="Nature">
        <title>The genome of Chenopodium quinoa.</title>
        <authorList>
            <person name="Jarvis D.E."/>
            <person name="Ho Y.S."/>
            <person name="Lightfoot D.J."/>
            <person name="Schmoeckel S.M."/>
            <person name="Li B."/>
            <person name="Borm T.J.A."/>
            <person name="Ohyanagi H."/>
            <person name="Mineta K."/>
            <person name="Michell C.T."/>
            <person name="Saber N."/>
            <person name="Kharbatia N.M."/>
            <person name="Rupper R.R."/>
            <person name="Sharp A.R."/>
            <person name="Dally N."/>
            <person name="Boughton B.A."/>
            <person name="Woo Y.H."/>
            <person name="Gao G."/>
            <person name="Schijlen E.G.W.M."/>
            <person name="Guo X."/>
            <person name="Momin A.A."/>
            <person name="Negrao S."/>
            <person name="Al-Babili S."/>
            <person name="Gehring C."/>
            <person name="Roessner U."/>
            <person name="Jung C."/>
            <person name="Murphy K."/>
            <person name="Arold S.T."/>
            <person name="Gojobori T."/>
            <person name="van der Linden C.G."/>
            <person name="van Loo E.N."/>
            <person name="Jellen E.N."/>
            <person name="Maughan P.J."/>
            <person name="Tester M."/>
        </authorList>
    </citation>
    <scope>NUCLEOTIDE SEQUENCE [LARGE SCALE GENOMIC DNA]</scope>
    <source>
        <strain evidence="5">cv. PI 614886</strain>
    </source>
</reference>
<dbReference type="GO" id="GO:0004650">
    <property type="term" value="F:polygalacturonase activity"/>
    <property type="evidence" value="ECO:0007669"/>
    <property type="project" value="InterPro"/>
</dbReference>
<proteinExistence type="inferred from homology"/>
<dbReference type="Gramene" id="AUR62031421-RA">
    <property type="protein sequence ID" value="AUR62031421-RA:cds"/>
    <property type="gene ID" value="AUR62031421"/>
</dbReference>
<dbReference type="GO" id="GO:0005975">
    <property type="term" value="P:carbohydrate metabolic process"/>
    <property type="evidence" value="ECO:0007669"/>
    <property type="project" value="InterPro"/>
</dbReference>
<keyword evidence="3 4" id="KW-0326">Glycosidase</keyword>
<dbReference type="Gene3D" id="2.160.20.10">
    <property type="entry name" value="Single-stranded right-handed beta-helix, Pectin lyase-like"/>
    <property type="match status" value="3"/>
</dbReference>
<comment type="similarity">
    <text evidence="1 4">Belongs to the glycosyl hydrolase 28 family.</text>
</comment>
<reference evidence="5" key="2">
    <citation type="submission" date="2021-03" db="UniProtKB">
        <authorList>
            <consortium name="EnsemblPlants"/>
        </authorList>
    </citation>
    <scope>IDENTIFICATION</scope>
</reference>
<dbReference type="Pfam" id="PF00295">
    <property type="entry name" value="Glyco_hydro_28"/>
    <property type="match status" value="2"/>
</dbReference>
<evidence type="ECO:0000256" key="4">
    <source>
        <dbReference type="RuleBase" id="RU361169"/>
    </source>
</evidence>
<keyword evidence="6" id="KW-1185">Reference proteome</keyword>
<dbReference type="PANTHER" id="PTHR31339:SF88">
    <property type="entry name" value="POLYGALACTURONASE-RELATED"/>
    <property type="match status" value="1"/>
</dbReference>
<evidence type="ECO:0008006" key="7">
    <source>
        <dbReference type="Google" id="ProtNLM"/>
    </source>
</evidence>
<dbReference type="InterPro" id="IPR006626">
    <property type="entry name" value="PbH1"/>
</dbReference>
<dbReference type="InterPro" id="IPR011050">
    <property type="entry name" value="Pectin_lyase_fold/virulence"/>
</dbReference>
<dbReference type="Proteomes" id="UP000596660">
    <property type="component" value="Unplaced"/>
</dbReference>